<evidence type="ECO:0000313" key="1">
    <source>
        <dbReference type="EMBL" id="PNJ50970.1"/>
    </source>
</evidence>
<organism evidence="1">
    <name type="scientific">Pongo abelii</name>
    <name type="common">Sumatran orangutan</name>
    <name type="synonym">Pongo pygmaeus abelii</name>
    <dbReference type="NCBI Taxonomy" id="9601"/>
    <lineage>
        <taxon>Eukaryota</taxon>
        <taxon>Metazoa</taxon>
        <taxon>Chordata</taxon>
        <taxon>Craniata</taxon>
        <taxon>Vertebrata</taxon>
        <taxon>Euteleostomi</taxon>
        <taxon>Mammalia</taxon>
        <taxon>Eutheria</taxon>
        <taxon>Euarchontoglires</taxon>
        <taxon>Primates</taxon>
        <taxon>Haplorrhini</taxon>
        <taxon>Catarrhini</taxon>
        <taxon>Hominidae</taxon>
        <taxon>Pongo</taxon>
    </lineage>
</organism>
<reference evidence="1" key="1">
    <citation type="submission" date="2017-12" db="EMBL/GenBank/DDBJ databases">
        <title>High-resolution comparative analysis of great ape genomes.</title>
        <authorList>
            <person name="Pollen A."/>
            <person name="Hastie A."/>
            <person name="Hormozdiari F."/>
            <person name="Dougherty M."/>
            <person name="Liu R."/>
            <person name="Chaisson M."/>
            <person name="Hoppe E."/>
            <person name="Hill C."/>
            <person name="Pang A."/>
            <person name="Hillier L."/>
            <person name="Baker C."/>
            <person name="Armstrong J."/>
            <person name="Shendure J."/>
            <person name="Paten B."/>
            <person name="Wilson R."/>
            <person name="Chao H."/>
            <person name="Schneider V."/>
            <person name="Ventura M."/>
            <person name="Kronenberg Z."/>
            <person name="Murali S."/>
            <person name="Gordon D."/>
            <person name="Cantsilieris S."/>
            <person name="Munson K."/>
            <person name="Nelson B."/>
            <person name="Raja A."/>
            <person name="Underwood J."/>
            <person name="Diekhans M."/>
            <person name="Fiddes I."/>
            <person name="Haussler D."/>
            <person name="Eichler E."/>
        </authorList>
    </citation>
    <scope>NUCLEOTIDE SEQUENCE [LARGE SCALE GENOMIC DNA]</scope>
    <source>
        <strain evidence="1">Susie</strain>
    </source>
</reference>
<name>A0A2J8V0D1_PONAB</name>
<sequence length="91" mass="10580">MNKMALASFMKGRTVLGTPDETMDIALPKKYHEMVGVIFSDTLSYRLTFNWGYRIPVIKEHSEYTGHNKSFCNGGVDISYWNKYEDTTFHF</sequence>
<comment type="caution">
    <text evidence="1">The sequence shown here is derived from an EMBL/GenBank/DDBJ whole genome shotgun (WGS) entry which is preliminary data.</text>
</comment>
<protein>
    <submittedName>
        <fullName evidence="1">ABCA10 isoform 10</fullName>
    </submittedName>
</protein>
<dbReference type="AlphaFoldDB" id="A0A2J8V0D1"/>
<dbReference type="EMBL" id="NDHI03003438">
    <property type="protein sequence ID" value="PNJ50970.1"/>
    <property type="molecule type" value="Genomic_DNA"/>
</dbReference>
<gene>
    <name evidence="1" type="ORF">CR201_G0024028</name>
</gene>
<accession>A0A2J8V0D1</accession>
<proteinExistence type="predicted"/>